<dbReference type="GO" id="GO:0016020">
    <property type="term" value="C:membrane"/>
    <property type="evidence" value="ECO:0007669"/>
    <property type="project" value="InterPro"/>
</dbReference>
<name>A0A916QWZ6_9RHOB</name>
<evidence type="ECO:0000256" key="1">
    <source>
        <dbReference type="ARBA" id="ARBA00010634"/>
    </source>
</evidence>
<dbReference type="PANTHER" id="PTHR30035:SF3">
    <property type="entry name" value="INTERMEMBRANE PHOSPHOLIPID TRANSPORT SYSTEM LIPOPROTEIN MLAA"/>
    <property type="match status" value="1"/>
</dbReference>
<dbReference type="InterPro" id="IPR007428">
    <property type="entry name" value="MlaA"/>
</dbReference>
<dbReference type="AlphaFoldDB" id="A0A916QWZ6"/>
<dbReference type="EMBL" id="BMKA01000002">
    <property type="protein sequence ID" value="GGA16988.1"/>
    <property type="molecule type" value="Genomic_DNA"/>
</dbReference>
<proteinExistence type="inferred from homology"/>
<keyword evidence="2" id="KW-0732">Signal</keyword>
<dbReference type="Pfam" id="PF04333">
    <property type="entry name" value="MlaA"/>
    <property type="match status" value="1"/>
</dbReference>
<dbReference type="GO" id="GO:0120010">
    <property type="term" value="P:intermembrane phospholipid transfer"/>
    <property type="evidence" value="ECO:0007669"/>
    <property type="project" value="TreeGrafter"/>
</dbReference>
<dbReference type="PRINTS" id="PR01805">
    <property type="entry name" value="VACJLIPOPROT"/>
</dbReference>
<keyword evidence="4" id="KW-1185">Reference proteome</keyword>
<dbReference type="Proteomes" id="UP000628017">
    <property type="component" value="Unassembled WGS sequence"/>
</dbReference>
<comment type="similarity">
    <text evidence="1">Belongs to the MlaA family.</text>
</comment>
<protein>
    <recommendedName>
        <fullName evidence="5">VacJ lipoprotein</fullName>
    </recommendedName>
</protein>
<dbReference type="PANTHER" id="PTHR30035">
    <property type="entry name" value="LIPOPROTEIN VACJ-RELATED"/>
    <property type="match status" value="1"/>
</dbReference>
<reference evidence="3" key="2">
    <citation type="submission" date="2020-09" db="EMBL/GenBank/DDBJ databases">
        <authorList>
            <person name="Sun Q."/>
            <person name="Zhou Y."/>
        </authorList>
    </citation>
    <scope>NUCLEOTIDE SEQUENCE</scope>
    <source>
        <strain evidence="3">CGMCC 1.15880</strain>
    </source>
</reference>
<reference evidence="3" key="1">
    <citation type="journal article" date="2014" name="Int. J. Syst. Evol. Microbiol.">
        <title>Complete genome sequence of Corynebacterium casei LMG S-19264T (=DSM 44701T), isolated from a smear-ripened cheese.</title>
        <authorList>
            <consortium name="US DOE Joint Genome Institute (JGI-PGF)"/>
            <person name="Walter F."/>
            <person name="Albersmeier A."/>
            <person name="Kalinowski J."/>
            <person name="Ruckert C."/>
        </authorList>
    </citation>
    <scope>NUCLEOTIDE SEQUENCE</scope>
    <source>
        <strain evidence="3">CGMCC 1.15880</strain>
    </source>
</reference>
<comment type="caution">
    <text evidence="3">The sequence shown here is derived from an EMBL/GenBank/DDBJ whole genome shotgun (WGS) entry which is preliminary data.</text>
</comment>
<dbReference type="RefSeq" id="WP_188673343.1">
    <property type="nucleotide sequence ID" value="NZ_BMKA01000002.1"/>
</dbReference>
<sequence length="240" mass="26126">MPLSLLPLIGAVALTACTAGPPDQEIYDPDEAANRKVHAFNKALDRNLVAPVARGYGKAVPVRADKAINNLANHLAIPGEIVNSTLQLNFEDVVINTIRFATNTVFGLGGLFDFATAAGMEEDVDTDFGKTLAVYGIPEGRYLEVPVFGPRTERETYGIVVDYLLDPLGSFLPASAQKVTYPLYVVDKLGDRNEYDDAISGVLYESEDSYATARSIYLQNRRFDIGGTVNLDDLEDPYAN</sequence>
<gene>
    <name evidence="3" type="primary">vacJ</name>
    <name evidence="3" type="ORF">GCM10011498_16940</name>
</gene>
<accession>A0A916QWZ6</accession>
<evidence type="ECO:0000256" key="2">
    <source>
        <dbReference type="ARBA" id="ARBA00022729"/>
    </source>
</evidence>
<organism evidence="3 4">
    <name type="scientific">Neptunicoccus cionae</name>
    <dbReference type="NCBI Taxonomy" id="2035344"/>
    <lineage>
        <taxon>Bacteria</taxon>
        <taxon>Pseudomonadati</taxon>
        <taxon>Pseudomonadota</taxon>
        <taxon>Alphaproteobacteria</taxon>
        <taxon>Rhodobacterales</taxon>
        <taxon>Paracoccaceae</taxon>
        <taxon>Neptunicoccus</taxon>
    </lineage>
</organism>
<evidence type="ECO:0000313" key="3">
    <source>
        <dbReference type="EMBL" id="GGA16988.1"/>
    </source>
</evidence>
<evidence type="ECO:0000313" key="4">
    <source>
        <dbReference type="Proteomes" id="UP000628017"/>
    </source>
</evidence>
<evidence type="ECO:0008006" key="5">
    <source>
        <dbReference type="Google" id="ProtNLM"/>
    </source>
</evidence>